<feature type="non-terminal residue" evidence="1">
    <location>
        <position position="148"/>
    </location>
</feature>
<dbReference type="Proteomes" id="UP000606274">
    <property type="component" value="Unassembled WGS sequence"/>
</dbReference>
<keyword evidence="2" id="KW-1185">Reference proteome</keyword>
<protein>
    <submittedName>
        <fullName evidence="1">Uncharacterized protein</fullName>
    </submittedName>
</protein>
<dbReference type="AlphaFoldDB" id="A0A8T0A5L1"/>
<name>A0A8T0A5L1_SILME</name>
<comment type="caution">
    <text evidence="1">The sequence shown here is derived from an EMBL/GenBank/DDBJ whole genome shotgun (WGS) entry which is preliminary data.</text>
</comment>
<feature type="non-terminal residue" evidence="1">
    <location>
        <position position="1"/>
    </location>
</feature>
<sequence>LPEITILDRSPSDPAELDWATEHLETTLRYTLDDVAPLKTKMIREKKLAQWYNDHTRTLKQTTPKLERKWRQTKLTVFQIAWKESLLNYRKSLSAARSAYFSTLIENNKHNPRFLFSTVAKLTGNKSTALTCTPSLGSNDFMNFFNNK</sequence>
<proteinExistence type="predicted"/>
<reference evidence="1" key="1">
    <citation type="submission" date="2020-08" db="EMBL/GenBank/DDBJ databases">
        <title>Chromosome-level assembly of Southern catfish (Silurus meridionalis) provides insights into visual adaptation to the nocturnal and benthic lifestyles.</title>
        <authorList>
            <person name="Zhang Y."/>
            <person name="Wang D."/>
            <person name="Peng Z."/>
        </authorList>
    </citation>
    <scope>NUCLEOTIDE SEQUENCE</scope>
    <source>
        <strain evidence="1">SWU-2019-XX</strain>
        <tissue evidence="1">Muscle</tissue>
    </source>
</reference>
<dbReference type="EMBL" id="JABFDY010000029">
    <property type="protein sequence ID" value="KAF7686216.1"/>
    <property type="molecule type" value="Genomic_DNA"/>
</dbReference>
<evidence type="ECO:0000313" key="2">
    <source>
        <dbReference type="Proteomes" id="UP000606274"/>
    </source>
</evidence>
<organism evidence="1 2">
    <name type="scientific">Silurus meridionalis</name>
    <name type="common">Southern catfish</name>
    <name type="synonym">Silurus soldatovi meridionalis</name>
    <dbReference type="NCBI Taxonomy" id="175797"/>
    <lineage>
        <taxon>Eukaryota</taxon>
        <taxon>Metazoa</taxon>
        <taxon>Chordata</taxon>
        <taxon>Craniata</taxon>
        <taxon>Vertebrata</taxon>
        <taxon>Euteleostomi</taxon>
        <taxon>Actinopterygii</taxon>
        <taxon>Neopterygii</taxon>
        <taxon>Teleostei</taxon>
        <taxon>Ostariophysi</taxon>
        <taxon>Siluriformes</taxon>
        <taxon>Siluridae</taxon>
        <taxon>Silurus</taxon>
    </lineage>
</organism>
<evidence type="ECO:0000313" key="1">
    <source>
        <dbReference type="EMBL" id="KAF7686216.1"/>
    </source>
</evidence>
<accession>A0A8T0A5L1</accession>
<gene>
    <name evidence="1" type="ORF">HF521_015578</name>
</gene>